<dbReference type="EMBL" id="JAMXHT010000002">
    <property type="protein sequence ID" value="MCO5397615.1"/>
    <property type="molecule type" value="Genomic_DNA"/>
</dbReference>
<dbReference type="GO" id="GO:0008483">
    <property type="term" value="F:transaminase activity"/>
    <property type="evidence" value="ECO:0007669"/>
    <property type="project" value="UniProtKB-KW"/>
</dbReference>
<proteinExistence type="inferred from homology"/>
<dbReference type="InterPro" id="IPR005814">
    <property type="entry name" value="Aminotrans_3"/>
</dbReference>
<comment type="caution">
    <text evidence="5">The sequence shown here is derived from an EMBL/GenBank/DDBJ whole genome shotgun (WGS) entry which is preliminary data.</text>
</comment>
<dbReference type="Proteomes" id="UP001162811">
    <property type="component" value="Unassembled WGS sequence"/>
</dbReference>
<dbReference type="InterPro" id="IPR049704">
    <property type="entry name" value="Aminotrans_3_PPA_site"/>
</dbReference>
<evidence type="ECO:0000256" key="3">
    <source>
        <dbReference type="ARBA" id="ARBA00022898"/>
    </source>
</evidence>
<evidence type="ECO:0000256" key="2">
    <source>
        <dbReference type="ARBA" id="ARBA00008954"/>
    </source>
</evidence>
<dbReference type="InterPro" id="IPR015422">
    <property type="entry name" value="PyrdxlP-dep_Trfase_small"/>
</dbReference>
<evidence type="ECO:0000256" key="1">
    <source>
        <dbReference type="ARBA" id="ARBA00001933"/>
    </source>
</evidence>
<dbReference type="PANTHER" id="PTHR45688">
    <property type="match status" value="1"/>
</dbReference>
<dbReference type="Gene3D" id="3.90.1150.10">
    <property type="entry name" value="Aspartate Aminotransferase, domain 1"/>
    <property type="match status" value="1"/>
</dbReference>
<dbReference type="Pfam" id="PF00202">
    <property type="entry name" value="Aminotran_3"/>
    <property type="match status" value="1"/>
</dbReference>
<gene>
    <name evidence="5" type="ORF">NG900_05300</name>
</gene>
<organism evidence="5 6">
    <name type="scientific">Ralstonia soli</name>
    <dbReference type="NCBI Taxonomy" id="2953896"/>
    <lineage>
        <taxon>Bacteria</taxon>
        <taxon>Pseudomonadati</taxon>
        <taxon>Pseudomonadota</taxon>
        <taxon>Betaproteobacteria</taxon>
        <taxon>Burkholderiales</taxon>
        <taxon>Burkholderiaceae</taxon>
        <taxon>Ralstonia</taxon>
    </lineage>
</organism>
<comment type="cofactor">
    <cofactor evidence="1">
        <name>pyridoxal 5'-phosphate</name>
        <dbReference type="ChEBI" id="CHEBI:597326"/>
    </cofactor>
</comment>
<dbReference type="PIRSF" id="PIRSF000521">
    <property type="entry name" value="Transaminase_4ab_Lys_Orn"/>
    <property type="match status" value="1"/>
</dbReference>
<dbReference type="RefSeq" id="WP_252677553.1">
    <property type="nucleotide sequence ID" value="NZ_JAMXHT010000002.1"/>
</dbReference>
<dbReference type="SUPFAM" id="SSF53383">
    <property type="entry name" value="PLP-dependent transferases"/>
    <property type="match status" value="1"/>
</dbReference>
<name>A0ABT1AGU2_9RALS</name>
<dbReference type="Gene3D" id="3.40.640.10">
    <property type="entry name" value="Type I PLP-dependent aspartate aminotransferase-like (Major domain)"/>
    <property type="match status" value="1"/>
</dbReference>
<evidence type="ECO:0000313" key="5">
    <source>
        <dbReference type="EMBL" id="MCO5397615.1"/>
    </source>
</evidence>
<keyword evidence="5" id="KW-0808">Transferase</keyword>
<dbReference type="CDD" id="cd00610">
    <property type="entry name" value="OAT_like"/>
    <property type="match status" value="1"/>
</dbReference>
<keyword evidence="6" id="KW-1185">Reference proteome</keyword>
<dbReference type="InterPro" id="IPR015424">
    <property type="entry name" value="PyrdxlP-dep_Trfase"/>
</dbReference>
<dbReference type="PANTHER" id="PTHR45688:SF13">
    <property type="entry name" value="ALANINE--GLYOXYLATE AMINOTRANSFERASE 2-LIKE"/>
    <property type="match status" value="1"/>
</dbReference>
<keyword evidence="5" id="KW-0032">Aminotransferase</keyword>
<dbReference type="InterPro" id="IPR015421">
    <property type="entry name" value="PyrdxlP-dep_Trfase_major"/>
</dbReference>
<reference evidence="5" key="1">
    <citation type="submission" date="2022-06" db="EMBL/GenBank/DDBJ databases">
        <authorList>
            <person name="Lu C.-H."/>
        </authorList>
    </citation>
    <scope>NUCLEOTIDE SEQUENCE</scope>
    <source>
        <strain evidence="5">21MJYT02-11</strain>
    </source>
</reference>
<evidence type="ECO:0000313" key="6">
    <source>
        <dbReference type="Proteomes" id="UP001162811"/>
    </source>
</evidence>
<evidence type="ECO:0000256" key="4">
    <source>
        <dbReference type="RuleBase" id="RU003560"/>
    </source>
</evidence>
<reference evidence="5" key="2">
    <citation type="journal article" date="2023" name="Front. Microbiol.">
        <title>Ralstonia chuxiongensis sp. nov., Ralstonia mojiangensis sp. nov., and Ralstonia soli sp. nov., isolated from tobacco fields, are three novel species in the family Burkholderiaceae.</title>
        <authorList>
            <person name="Lu C.H."/>
            <person name="Zhang Y.Y."/>
            <person name="Jiang N."/>
            <person name="Chen W."/>
            <person name="Shao X."/>
            <person name="Zhao Z.M."/>
            <person name="Lu W.L."/>
            <person name="Hu X."/>
            <person name="Xi Y.X."/>
            <person name="Zou S.Y."/>
            <person name="Wei Q.J."/>
            <person name="Lin Z.L."/>
            <person name="Gong L."/>
            <person name="Gai X.T."/>
            <person name="Zhang L.Q."/>
            <person name="Li J.Y."/>
            <person name="Jin Y."/>
            <person name="Xia Z.Y."/>
        </authorList>
    </citation>
    <scope>NUCLEOTIDE SEQUENCE</scope>
    <source>
        <strain evidence="5">21MJYT02-11</strain>
    </source>
</reference>
<keyword evidence="3 4" id="KW-0663">Pyridoxal phosphate</keyword>
<protein>
    <submittedName>
        <fullName evidence="5">Aspartate aminotransferase family protein</fullName>
    </submittedName>
</protein>
<comment type="similarity">
    <text evidence="2 4">Belongs to the class-III pyridoxal-phosphate-dependent aminotransferase family.</text>
</comment>
<sequence>MSEDLLNRRYRLVGKGAPLFYEKPLHVVRGEGVLLFDADGNEYLDAYNNVPVVGHCNPRVVEALTRQAGLLNVHTRYLHENLLDYTERLTATFSAPLDMAILTCTGSEANDVALRMVRELTGKRGIICSNSTYHGNTTAVDELSTMFRGGKSESPNVRAIPFPETYRPLNGLTGEALADAYVNEVQAAIRAFEESGTGFAGMLVCPIFANEGLPDVPAGVMPRIARIVREAGGMLIFDEVQAGFGRTGYMWGHQMIGVEPDIVTMGKPMGNGHPIAGLVSSADIINAFRSRVMYFNTFGGNPVSCAVGLAVLDVIQEERLLDNVRNVGAYVAQGLRELKQRHEAIGDIRARGLFFGVEMVSDRARKTPSAEMANMVLNRMRENGVLISRAGPFDNVLKMRPPLPFTKAHADRLLSTLDQCLEAVAHV</sequence>
<accession>A0ABT1AGU2</accession>
<dbReference type="PROSITE" id="PS00600">
    <property type="entry name" value="AA_TRANSFER_CLASS_3"/>
    <property type="match status" value="1"/>
</dbReference>